<accession>A0ABV0II23</accession>
<proteinExistence type="predicted"/>
<sequence length="368" mass="39245">MSSEAGERTEQASERQMRDVRKKGKLGRSADVSAWVVVAAVAVMIPMTLVSAQAAATDALFQVGRAARSGDPQVALQVLAQAGGALGGVLLPLLAVAMLVAVATPFFQGPVTFRSMAPKFDHFNPVSAAKKILGPQAWWNAAKALVKSAAVGVLMYWVIQAVATSLMGAGLLPLEAVTGIVTGSALQLLWFSVLAGLVMAAADVMVVARRNRKQTRVTKDEAKREHKSSEGDPLVKSQRRSRQLSMSRNRMISDVSSADAVVVNPVHVAVALRYKAGDAAPVVVAAGKGEVAARIRERAAEAQVPLVKNIDLAWMMHDHCRVGAPVPAELYGAVAMVIAFTLKLDAKLVRRRSGRIHELNDIRLPEFN</sequence>
<feature type="transmembrane region" description="Helical" evidence="2">
    <location>
        <begin position="32"/>
        <end position="54"/>
    </location>
</feature>
<dbReference type="Proteomes" id="UP001484097">
    <property type="component" value="Unassembled WGS sequence"/>
</dbReference>
<name>A0ABV0II23_9MICC</name>
<evidence type="ECO:0000256" key="2">
    <source>
        <dbReference type="SAM" id="Phobius"/>
    </source>
</evidence>
<feature type="transmembrane region" description="Helical" evidence="2">
    <location>
        <begin position="153"/>
        <end position="174"/>
    </location>
</feature>
<feature type="transmembrane region" description="Helical" evidence="2">
    <location>
        <begin position="186"/>
        <end position="208"/>
    </location>
</feature>
<comment type="caution">
    <text evidence="3">The sequence shown here is derived from an EMBL/GenBank/DDBJ whole genome shotgun (WGS) entry which is preliminary data.</text>
</comment>
<dbReference type="PANTHER" id="PTHR30531">
    <property type="entry name" value="FLAGELLAR BIOSYNTHETIC PROTEIN FLHB"/>
    <property type="match status" value="1"/>
</dbReference>
<dbReference type="Gene3D" id="3.40.1690.10">
    <property type="entry name" value="secretion proteins EscU"/>
    <property type="match status" value="1"/>
</dbReference>
<dbReference type="Pfam" id="PF01312">
    <property type="entry name" value="Bac_export_2"/>
    <property type="match status" value="1"/>
</dbReference>
<dbReference type="PRINTS" id="PR00950">
    <property type="entry name" value="TYPE3IMSPROT"/>
</dbReference>
<evidence type="ECO:0000313" key="3">
    <source>
        <dbReference type="EMBL" id="MEO9247814.1"/>
    </source>
</evidence>
<evidence type="ECO:0000313" key="4">
    <source>
        <dbReference type="Proteomes" id="UP001484097"/>
    </source>
</evidence>
<organism evidence="3 4">
    <name type="scientific">Citricoccus nitrophenolicus</name>
    <dbReference type="NCBI Taxonomy" id="863575"/>
    <lineage>
        <taxon>Bacteria</taxon>
        <taxon>Bacillati</taxon>
        <taxon>Actinomycetota</taxon>
        <taxon>Actinomycetes</taxon>
        <taxon>Micrococcales</taxon>
        <taxon>Micrococcaceae</taxon>
        <taxon>Citricoccus</taxon>
    </lineage>
</organism>
<protein>
    <submittedName>
        <fullName evidence="3">EscU/YscU/HrcU family type III secretion system export apparatus switch protein</fullName>
    </submittedName>
</protein>
<feature type="transmembrane region" description="Helical" evidence="2">
    <location>
        <begin position="74"/>
        <end position="107"/>
    </location>
</feature>
<feature type="compositionally biased region" description="Basic and acidic residues" evidence="1">
    <location>
        <begin position="217"/>
        <end position="230"/>
    </location>
</feature>
<dbReference type="InterPro" id="IPR006135">
    <property type="entry name" value="T3SS_substrate_exporter"/>
</dbReference>
<keyword evidence="4" id="KW-1185">Reference proteome</keyword>
<dbReference type="InterPro" id="IPR029025">
    <property type="entry name" value="T3SS_substrate_exporter_C"/>
</dbReference>
<keyword evidence="2" id="KW-0472">Membrane</keyword>
<keyword evidence="2" id="KW-1133">Transmembrane helix</keyword>
<feature type="compositionally biased region" description="Basic and acidic residues" evidence="1">
    <location>
        <begin position="1"/>
        <end position="19"/>
    </location>
</feature>
<dbReference type="SUPFAM" id="SSF160544">
    <property type="entry name" value="EscU C-terminal domain-like"/>
    <property type="match status" value="1"/>
</dbReference>
<evidence type="ECO:0000256" key="1">
    <source>
        <dbReference type="SAM" id="MobiDB-lite"/>
    </source>
</evidence>
<keyword evidence="2" id="KW-0812">Transmembrane</keyword>
<dbReference type="RefSeq" id="WP_347920463.1">
    <property type="nucleotide sequence ID" value="NZ_JBDXMX010000003.1"/>
</dbReference>
<feature type="region of interest" description="Disordered" evidence="1">
    <location>
        <begin position="213"/>
        <end position="246"/>
    </location>
</feature>
<gene>
    <name evidence="3" type="ORF">ABDK96_08990</name>
</gene>
<dbReference type="EMBL" id="JBDXMX010000003">
    <property type="protein sequence ID" value="MEO9247814.1"/>
    <property type="molecule type" value="Genomic_DNA"/>
</dbReference>
<reference evidence="3 4" key="1">
    <citation type="submission" date="2024-05" db="EMBL/GenBank/DDBJ databases">
        <authorList>
            <person name="Yi C."/>
        </authorList>
    </citation>
    <scope>NUCLEOTIDE SEQUENCE [LARGE SCALE GENOMIC DNA]</scope>
    <source>
        <strain evidence="3 4">XS13</strain>
    </source>
</reference>
<dbReference type="PANTHER" id="PTHR30531:SF12">
    <property type="entry name" value="FLAGELLAR BIOSYNTHETIC PROTEIN FLHB"/>
    <property type="match status" value="1"/>
</dbReference>
<feature type="region of interest" description="Disordered" evidence="1">
    <location>
        <begin position="1"/>
        <end position="23"/>
    </location>
</feature>